<dbReference type="PANTHER" id="PTHR37804">
    <property type="entry name" value="CDAA REGULATORY PROTEIN CDAR"/>
    <property type="match status" value="1"/>
</dbReference>
<gene>
    <name evidence="2" type="ORF">ACFFGA_08135</name>
</gene>
<evidence type="ECO:0000313" key="2">
    <source>
        <dbReference type="EMBL" id="MFC0604519.1"/>
    </source>
</evidence>
<dbReference type="InterPro" id="IPR012505">
    <property type="entry name" value="YbbR"/>
</dbReference>
<protein>
    <submittedName>
        <fullName evidence="2">CdaR family protein</fullName>
    </submittedName>
</protein>
<name>A0ABV6Q8A8_9FLAO</name>
<evidence type="ECO:0000313" key="3">
    <source>
        <dbReference type="Proteomes" id="UP001589832"/>
    </source>
</evidence>
<sequence length="318" mass="36682">MNSKRKLNITEYLKRRNVKRFSLFMVIAFVFLIFSKLSNDYKQNIKLNIAIANTEDEIMLHHDSLNNIEVYIEAKGFALVPFIFKTSKTIVLDAKTDVITRPKHYIFDVQKHRFLIEGQLGSSYKVLSVLPDTLFLPYSKRALKYVPVVLKTDVNFASGYDIFNDYTLSIDSVKVVGSSEIVNEIQSVETNTLRLQEVNTDIDKNLSINVPQGIEVYPNNVNVKAEVKRFTEGKTEVPITIKNKPANIVLNYFPKTVTVSYYVDLDNYNKIETSDFRVECDYEAIENNQSYFVPKIAAQPEFVKRVGMKQKRIDFIKL</sequence>
<feature type="transmembrane region" description="Helical" evidence="1">
    <location>
        <begin position="21"/>
        <end position="38"/>
    </location>
</feature>
<dbReference type="Gene3D" id="2.170.120.30">
    <property type="match status" value="1"/>
</dbReference>
<reference evidence="2 3" key="1">
    <citation type="submission" date="2024-09" db="EMBL/GenBank/DDBJ databases">
        <authorList>
            <person name="Sun Q."/>
            <person name="Mori K."/>
        </authorList>
    </citation>
    <scope>NUCLEOTIDE SEQUENCE [LARGE SCALE GENOMIC DNA]</scope>
    <source>
        <strain evidence="2 3">NCAIM B.02481</strain>
    </source>
</reference>
<keyword evidence="1" id="KW-0472">Membrane</keyword>
<proteinExistence type="predicted"/>
<comment type="caution">
    <text evidence="2">The sequence shown here is derived from an EMBL/GenBank/DDBJ whole genome shotgun (WGS) entry which is preliminary data.</text>
</comment>
<dbReference type="InterPro" id="IPR053154">
    <property type="entry name" value="c-di-AMP_regulator"/>
</dbReference>
<accession>A0ABV6Q8A8</accession>
<keyword evidence="3" id="KW-1185">Reference proteome</keyword>
<dbReference type="Proteomes" id="UP001589832">
    <property type="component" value="Unassembled WGS sequence"/>
</dbReference>
<dbReference type="RefSeq" id="WP_386062279.1">
    <property type="nucleotide sequence ID" value="NZ_JBHLTQ010000003.1"/>
</dbReference>
<keyword evidence="1" id="KW-0812">Transmembrane</keyword>
<dbReference type="PANTHER" id="PTHR37804:SF1">
    <property type="entry name" value="CDAA REGULATORY PROTEIN CDAR"/>
    <property type="match status" value="1"/>
</dbReference>
<keyword evidence="1" id="KW-1133">Transmembrane helix</keyword>
<dbReference type="Gene3D" id="2.170.120.40">
    <property type="entry name" value="YbbR-like domain"/>
    <property type="match status" value="1"/>
</dbReference>
<evidence type="ECO:0000256" key="1">
    <source>
        <dbReference type="SAM" id="Phobius"/>
    </source>
</evidence>
<organism evidence="2 3">
    <name type="scientific">Winogradskyella pulchriflava</name>
    <dbReference type="NCBI Taxonomy" id="1110688"/>
    <lineage>
        <taxon>Bacteria</taxon>
        <taxon>Pseudomonadati</taxon>
        <taxon>Bacteroidota</taxon>
        <taxon>Flavobacteriia</taxon>
        <taxon>Flavobacteriales</taxon>
        <taxon>Flavobacteriaceae</taxon>
        <taxon>Winogradskyella</taxon>
    </lineage>
</organism>
<dbReference type="EMBL" id="JBHLTQ010000003">
    <property type="protein sequence ID" value="MFC0604519.1"/>
    <property type="molecule type" value="Genomic_DNA"/>
</dbReference>
<dbReference type="Pfam" id="PF07949">
    <property type="entry name" value="YbbR"/>
    <property type="match status" value="1"/>
</dbReference>